<keyword evidence="3" id="KW-1185">Reference proteome</keyword>
<evidence type="ECO:0000313" key="3">
    <source>
        <dbReference type="Proteomes" id="UP001221898"/>
    </source>
</evidence>
<feature type="region of interest" description="Disordered" evidence="1">
    <location>
        <begin position="120"/>
        <end position="147"/>
    </location>
</feature>
<gene>
    <name evidence="2" type="ORF">AAFF_G00402550</name>
</gene>
<evidence type="ECO:0000256" key="1">
    <source>
        <dbReference type="SAM" id="MobiDB-lite"/>
    </source>
</evidence>
<protein>
    <submittedName>
        <fullName evidence="2">Uncharacterized protein</fullName>
    </submittedName>
</protein>
<evidence type="ECO:0000313" key="2">
    <source>
        <dbReference type="EMBL" id="KAJ8415698.1"/>
    </source>
</evidence>
<accession>A0AAD7T8A2</accession>
<dbReference type="Proteomes" id="UP001221898">
    <property type="component" value="Unassembled WGS sequence"/>
</dbReference>
<sequence length="193" mass="21376">MIVLNASPNVQGLMPTLTLSVLASTSSTLCPVVYPTRSLTLSVLASAPSPLCSVLDHTTTPTSLYCSIPPPPLLWTLPAPCCPPFPLCWILPPLAWCFRFPTGSLCCRFFLAPWCGSSGRAWRGADGSQRRSGPAERRPRWDRPWLSSGRGGRSLIITTDMMKRKRKATTDRRLQHIFNRSLRAWGRDRAISP</sequence>
<dbReference type="EMBL" id="JAINUG010000008">
    <property type="protein sequence ID" value="KAJ8415698.1"/>
    <property type="molecule type" value="Genomic_DNA"/>
</dbReference>
<dbReference type="AlphaFoldDB" id="A0AAD7T8A2"/>
<proteinExistence type="predicted"/>
<reference evidence="2" key="1">
    <citation type="journal article" date="2023" name="Science">
        <title>Genome structures resolve the early diversification of teleost fishes.</title>
        <authorList>
            <person name="Parey E."/>
            <person name="Louis A."/>
            <person name="Montfort J."/>
            <person name="Bouchez O."/>
            <person name="Roques C."/>
            <person name="Iampietro C."/>
            <person name="Lluch J."/>
            <person name="Castinel A."/>
            <person name="Donnadieu C."/>
            <person name="Desvignes T."/>
            <person name="Floi Bucao C."/>
            <person name="Jouanno E."/>
            <person name="Wen M."/>
            <person name="Mejri S."/>
            <person name="Dirks R."/>
            <person name="Jansen H."/>
            <person name="Henkel C."/>
            <person name="Chen W.J."/>
            <person name="Zahm M."/>
            <person name="Cabau C."/>
            <person name="Klopp C."/>
            <person name="Thompson A.W."/>
            <person name="Robinson-Rechavi M."/>
            <person name="Braasch I."/>
            <person name="Lecointre G."/>
            <person name="Bobe J."/>
            <person name="Postlethwait J.H."/>
            <person name="Berthelot C."/>
            <person name="Roest Crollius H."/>
            <person name="Guiguen Y."/>
        </authorList>
    </citation>
    <scope>NUCLEOTIDE SEQUENCE</scope>
    <source>
        <strain evidence="2">NC1722</strain>
    </source>
</reference>
<feature type="compositionally biased region" description="Basic and acidic residues" evidence="1">
    <location>
        <begin position="133"/>
        <end position="143"/>
    </location>
</feature>
<comment type="caution">
    <text evidence="2">The sequence shown here is derived from an EMBL/GenBank/DDBJ whole genome shotgun (WGS) entry which is preliminary data.</text>
</comment>
<organism evidence="2 3">
    <name type="scientific">Aldrovandia affinis</name>
    <dbReference type="NCBI Taxonomy" id="143900"/>
    <lineage>
        <taxon>Eukaryota</taxon>
        <taxon>Metazoa</taxon>
        <taxon>Chordata</taxon>
        <taxon>Craniata</taxon>
        <taxon>Vertebrata</taxon>
        <taxon>Euteleostomi</taxon>
        <taxon>Actinopterygii</taxon>
        <taxon>Neopterygii</taxon>
        <taxon>Teleostei</taxon>
        <taxon>Notacanthiformes</taxon>
        <taxon>Halosauridae</taxon>
        <taxon>Aldrovandia</taxon>
    </lineage>
</organism>
<name>A0AAD7T8A2_9TELE</name>